<proteinExistence type="predicted"/>
<dbReference type="EMBL" id="FPCH01000003">
    <property type="protein sequence ID" value="SFV38153.1"/>
    <property type="molecule type" value="Genomic_DNA"/>
</dbReference>
<organism evidence="3 4">
    <name type="scientific">Hyphomicrobium facile</name>
    <dbReference type="NCBI Taxonomy" id="51670"/>
    <lineage>
        <taxon>Bacteria</taxon>
        <taxon>Pseudomonadati</taxon>
        <taxon>Pseudomonadota</taxon>
        <taxon>Alphaproteobacteria</taxon>
        <taxon>Hyphomicrobiales</taxon>
        <taxon>Hyphomicrobiaceae</taxon>
        <taxon>Hyphomicrobium</taxon>
    </lineage>
</organism>
<gene>
    <name evidence="3" type="ORF">SAMN04488557_3556</name>
</gene>
<evidence type="ECO:0000313" key="4">
    <source>
        <dbReference type="Proteomes" id="UP000199423"/>
    </source>
</evidence>
<keyword evidence="1" id="KW-0732">Signal</keyword>
<feature type="chain" id="PRO_5011505467" evidence="1">
    <location>
        <begin position="21"/>
        <end position="98"/>
    </location>
</feature>
<dbReference type="InterPro" id="IPR025711">
    <property type="entry name" value="PepSY"/>
</dbReference>
<reference evidence="4" key="1">
    <citation type="submission" date="2016-10" db="EMBL/GenBank/DDBJ databases">
        <authorList>
            <person name="Varghese N."/>
            <person name="Submissions S."/>
        </authorList>
    </citation>
    <scope>NUCLEOTIDE SEQUENCE [LARGE SCALE GENOMIC DNA]</scope>
    <source>
        <strain evidence="4">DSM 1565</strain>
    </source>
</reference>
<evidence type="ECO:0000259" key="2">
    <source>
        <dbReference type="Pfam" id="PF13670"/>
    </source>
</evidence>
<dbReference type="RefSeq" id="WP_092869193.1">
    <property type="nucleotide sequence ID" value="NZ_FPCH01000003.1"/>
</dbReference>
<dbReference type="Proteomes" id="UP000199423">
    <property type="component" value="Unassembled WGS sequence"/>
</dbReference>
<evidence type="ECO:0000313" key="3">
    <source>
        <dbReference type="EMBL" id="SFV38153.1"/>
    </source>
</evidence>
<dbReference type="Pfam" id="PF13670">
    <property type="entry name" value="PepSY_2"/>
    <property type="match status" value="1"/>
</dbReference>
<keyword evidence="4" id="KW-1185">Reference proteome</keyword>
<evidence type="ECO:0000256" key="1">
    <source>
        <dbReference type="SAM" id="SignalP"/>
    </source>
</evidence>
<sequence length="98" mass="10698">MKTLLITTALLVGLASNAMAGSYGKLCTTEPKEKWMTIEAIEKLVKDHGYEVAKSKMKGTCAEVYARDTKQGARIEFFIDPATGNPVGTDWKNQKSNG</sequence>
<feature type="domain" description="PepSY" evidence="2">
    <location>
        <begin position="5"/>
        <end position="88"/>
    </location>
</feature>
<dbReference type="AlphaFoldDB" id="A0A1I7NU57"/>
<protein>
    <submittedName>
        <fullName evidence="3">Peptidase propeptide and YPEB domain-containing protein</fullName>
    </submittedName>
</protein>
<name>A0A1I7NU57_9HYPH</name>
<feature type="signal peptide" evidence="1">
    <location>
        <begin position="1"/>
        <end position="20"/>
    </location>
</feature>
<dbReference type="STRING" id="51670.SAMN04488557_3556"/>
<dbReference type="OrthoDB" id="7365433at2"/>
<accession>A0A1I7NU57</accession>